<dbReference type="EMBL" id="CP000477">
    <property type="protein sequence ID" value="ABK14680.1"/>
    <property type="molecule type" value="Genomic_DNA"/>
</dbReference>
<feature type="binding site" evidence="9">
    <location>
        <position position="245"/>
    </location>
    <ligand>
        <name>ATP</name>
        <dbReference type="ChEBI" id="CHEBI:30616"/>
    </ligand>
</feature>
<dbReference type="HOGENOM" id="CLU_037952_4_0_2"/>
<dbReference type="GO" id="GO:0052837">
    <property type="term" value="P:thiazole biosynthetic process"/>
    <property type="evidence" value="ECO:0007669"/>
    <property type="project" value="TreeGrafter"/>
</dbReference>
<comment type="catalytic activity">
    <reaction evidence="9">
        <text>[ThiS sulfur-carrier protein]-C-terminal Gly-Gly-AMP + S-sulfanyl-L-cysteinyl-[cysteine desulfurase] + AH2 = [ThiS sulfur-carrier protein]-C-terminal-Gly-aminoethanethioate + L-cysteinyl-[cysteine desulfurase] + A + AMP + 2 H(+)</text>
        <dbReference type="Rhea" id="RHEA:43340"/>
        <dbReference type="Rhea" id="RHEA-COMP:12157"/>
        <dbReference type="Rhea" id="RHEA-COMP:12158"/>
        <dbReference type="Rhea" id="RHEA-COMP:12910"/>
        <dbReference type="Rhea" id="RHEA-COMP:19908"/>
        <dbReference type="ChEBI" id="CHEBI:13193"/>
        <dbReference type="ChEBI" id="CHEBI:15378"/>
        <dbReference type="ChEBI" id="CHEBI:17499"/>
        <dbReference type="ChEBI" id="CHEBI:29950"/>
        <dbReference type="ChEBI" id="CHEBI:61963"/>
        <dbReference type="ChEBI" id="CHEBI:90618"/>
        <dbReference type="ChEBI" id="CHEBI:232372"/>
        <dbReference type="ChEBI" id="CHEBI:456215"/>
    </reaction>
</comment>
<dbReference type="SMART" id="SM00981">
    <property type="entry name" value="THUMP"/>
    <property type="match status" value="1"/>
</dbReference>
<comment type="similarity">
    <text evidence="9">Belongs to the ThiI family.</text>
</comment>
<dbReference type="SUPFAM" id="SSF143437">
    <property type="entry name" value="THUMP domain-like"/>
    <property type="match status" value="1"/>
</dbReference>
<comment type="function">
    <text evidence="9">Catalyzes the ATP-dependent transfer of a sulfur to tRNA to produce 4-thiouridine in position 8 of tRNAs, which functions as a near-UV photosensor. Also catalyzes the transfer of sulfur to the sulfur carrier protein ThiS, forming ThiS-thiocarboxylate. This is a step in the synthesis of thiazole, in the thiamine biosynthesis pathway. The sulfur is donated as persulfide by IscS.</text>
</comment>
<feature type="binding site" evidence="9">
    <location>
        <position position="214"/>
    </location>
    <ligand>
        <name>ATP</name>
        <dbReference type="ChEBI" id="CHEBI:30616"/>
    </ligand>
</feature>
<protein>
    <recommendedName>
        <fullName evidence="9">Probable tRNA sulfurtransferase</fullName>
        <ecNumber evidence="9">2.8.1.4</ecNumber>
    </recommendedName>
    <alternativeName>
        <fullName evidence="9">Sulfur carrier protein ThiS sulfurtransferase</fullName>
    </alternativeName>
    <alternativeName>
        <fullName evidence="9">Thiamine biosynthesis protein ThiI</fullName>
    </alternativeName>
    <alternativeName>
        <fullName evidence="9">tRNA 4-thiouridine synthase</fullName>
    </alternativeName>
</protein>
<dbReference type="Gene3D" id="3.40.50.620">
    <property type="entry name" value="HUPs"/>
    <property type="match status" value="1"/>
</dbReference>
<evidence type="ECO:0000256" key="4">
    <source>
        <dbReference type="ARBA" id="ARBA00022679"/>
    </source>
</evidence>
<dbReference type="NCBIfam" id="TIGR00342">
    <property type="entry name" value="tRNA uracil 4-sulfurtransferase ThiI"/>
    <property type="match status" value="1"/>
</dbReference>
<dbReference type="InterPro" id="IPR003720">
    <property type="entry name" value="tRNA_STrfase"/>
</dbReference>
<evidence type="ECO:0000259" key="10">
    <source>
        <dbReference type="PROSITE" id="PS51165"/>
    </source>
</evidence>
<evidence type="ECO:0000313" key="11">
    <source>
        <dbReference type="EMBL" id="ABK14680.1"/>
    </source>
</evidence>
<evidence type="ECO:0000256" key="6">
    <source>
        <dbReference type="ARBA" id="ARBA00022840"/>
    </source>
</evidence>
<comment type="pathway">
    <text evidence="9">Cofactor biosynthesis; thiamine diphosphate biosynthesis.</text>
</comment>
<comment type="catalytic activity">
    <reaction evidence="9">
        <text>[ThiI sulfur-carrier protein]-S-sulfanyl-L-cysteine + a uridine in tRNA + 2 reduced [2Fe-2S]-[ferredoxin] + ATP + H(+) = [ThiI sulfur-carrier protein]-L-cysteine + a 4-thiouridine in tRNA + 2 oxidized [2Fe-2S]-[ferredoxin] + AMP + diphosphate</text>
        <dbReference type="Rhea" id="RHEA:24176"/>
        <dbReference type="Rhea" id="RHEA-COMP:10000"/>
        <dbReference type="Rhea" id="RHEA-COMP:10001"/>
        <dbReference type="Rhea" id="RHEA-COMP:13337"/>
        <dbReference type="Rhea" id="RHEA-COMP:13338"/>
        <dbReference type="Rhea" id="RHEA-COMP:13339"/>
        <dbReference type="Rhea" id="RHEA-COMP:13340"/>
        <dbReference type="ChEBI" id="CHEBI:15378"/>
        <dbReference type="ChEBI" id="CHEBI:29950"/>
        <dbReference type="ChEBI" id="CHEBI:30616"/>
        <dbReference type="ChEBI" id="CHEBI:33019"/>
        <dbReference type="ChEBI" id="CHEBI:33737"/>
        <dbReference type="ChEBI" id="CHEBI:33738"/>
        <dbReference type="ChEBI" id="CHEBI:61963"/>
        <dbReference type="ChEBI" id="CHEBI:65315"/>
        <dbReference type="ChEBI" id="CHEBI:136798"/>
        <dbReference type="ChEBI" id="CHEBI:456215"/>
        <dbReference type="EC" id="2.8.1.4"/>
    </reaction>
</comment>
<dbReference type="GO" id="GO:0000049">
    <property type="term" value="F:tRNA binding"/>
    <property type="evidence" value="ECO:0007669"/>
    <property type="project" value="UniProtKB-UniRule"/>
</dbReference>
<keyword evidence="2 9" id="KW-0963">Cytoplasm</keyword>
<dbReference type="SUPFAM" id="SSF52402">
    <property type="entry name" value="Adenine nucleotide alpha hydrolases-like"/>
    <property type="match status" value="1"/>
</dbReference>
<keyword evidence="7 9" id="KW-0694">RNA-binding</keyword>
<dbReference type="Gene3D" id="3.30.2130.30">
    <property type="match status" value="1"/>
</dbReference>
<evidence type="ECO:0000256" key="8">
    <source>
        <dbReference type="ARBA" id="ARBA00022977"/>
    </source>
</evidence>
<gene>
    <name evidence="9" type="primary">thiI</name>
    <name evidence="11" type="ordered locus">Mthe_0892</name>
</gene>
<dbReference type="EC" id="2.8.1.4" evidence="9"/>
<feature type="domain" description="THUMP" evidence="10">
    <location>
        <begin position="15"/>
        <end position="115"/>
    </location>
</feature>
<dbReference type="PANTHER" id="PTHR43209:SF1">
    <property type="entry name" value="TRNA SULFURTRANSFERASE"/>
    <property type="match status" value="1"/>
</dbReference>
<dbReference type="Pfam" id="PF02568">
    <property type="entry name" value="ThiI"/>
    <property type="match status" value="1"/>
</dbReference>
<accession>A0B7K6</accession>
<dbReference type="GO" id="GO:0005829">
    <property type="term" value="C:cytosol"/>
    <property type="evidence" value="ECO:0007669"/>
    <property type="project" value="TreeGrafter"/>
</dbReference>
<dbReference type="UniPathway" id="UPA00060"/>
<organism evidence="11 12">
    <name type="scientific">Methanothrix thermoacetophila (strain DSM 6194 / JCM 14653 / NBRC 101360 / PT)</name>
    <name type="common">Methanosaeta thermophila</name>
    <dbReference type="NCBI Taxonomy" id="349307"/>
    <lineage>
        <taxon>Archaea</taxon>
        <taxon>Methanobacteriati</taxon>
        <taxon>Methanobacteriota</taxon>
        <taxon>Stenosarchaea group</taxon>
        <taxon>Methanomicrobia</taxon>
        <taxon>Methanotrichales</taxon>
        <taxon>Methanotrichaceae</taxon>
        <taxon>Methanothrix</taxon>
    </lineage>
</organism>
<comment type="caution">
    <text evidence="9">Lacks conserved residue(s) required for the propagation of feature annotation.</text>
</comment>
<evidence type="ECO:0000256" key="3">
    <source>
        <dbReference type="ARBA" id="ARBA00022555"/>
    </source>
</evidence>
<keyword evidence="4 9" id="KW-0808">Transferase</keyword>
<dbReference type="KEGG" id="mtp:Mthe_0892"/>
<evidence type="ECO:0000256" key="2">
    <source>
        <dbReference type="ARBA" id="ARBA00022490"/>
    </source>
</evidence>
<dbReference type="HAMAP" id="MF_00021">
    <property type="entry name" value="ThiI"/>
    <property type="match status" value="1"/>
</dbReference>
<dbReference type="STRING" id="349307.Mthe_0892"/>
<dbReference type="GO" id="GO:0002937">
    <property type="term" value="P:tRNA 4-thiouridine biosynthesis"/>
    <property type="evidence" value="ECO:0007669"/>
    <property type="project" value="TreeGrafter"/>
</dbReference>
<keyword evidence="12" id="KW-1185">Reference proteome</keyword>
<reference evidence="11 12" key="1">
    <citation type="submission" date="2006-10" db="EMBL/GenBank/DDBJ databases">
        <title>Complete sequence of Methanosaeta thermophila PT.</title>
        <authorList>
            <consortium name="US DOE Joint Genome Institute"/>
            <person name="Copeland A."/>
            <person name="Lucas S."/>
            <person name="Lapidus A."/>
            <person name="Barry K."/>
            <person name="Detter J.C."/>
            <person name="Glavina del Rio T."/>
            <person name="Hammon N."/>
            <person name="Israni S."/>
            <person name="Pitluck S."/>
            <person name="Chain P."/>
            <person name="Malfatti S."/>
            <person name="Shin M."/>
            <person name="Vergez L."/>
            <person name="Schmutz J."/>
            <person name="Larimer F."/>
            <person name="Land M."/>
            <person name="Hauser L."/>
            <person name="Kyrpides N."/>
            <person name="Kim E."/>
            <person name="Smith K.S."/>
            <person name="Ingram-Smith C."/>
            <person name="Richardson P."/>
        </authorList>
    </citation>
    <scope>NUCLEOTIDE SEQUENCE [LARGE SCALE GENOMIC DNA]</scope>
    <source>
        <strain evidence="12">DSM 6194 / JCM 14653 / NBRC 101360 / PT</strain>
    </source>
</reference>
<dbReference type="GO" id="GO:0009228">
    <property type="term" value="P:thiamine biosynthetic process"/>
    <property type="evidence" value="ECO:0007669"/>
    <property type="project" value="UniProtKB-KW"/>
</dbReference>
<keyword evidence="3 9" id="KW-0820">tRNA-binding</keyword>
<feature type="binding site" evidence="9">
    <location>
        <position position="236"/>
    </location>
    <ligand>
        <name>ATP</name>
        <dbReference type="ChEBI" id="CHEBI:30616"/>
    </ligand>
</feature>
<dbReference type="AlphaFoldDB" id="A0B7K6"/>
<keyword evidence="6 9" id="KW-0067">ATP-binding</keyword>
<feature type="binding site" evidence="9">
    <location>
        <begin position="133"/>
        <end position="134"/>
    </location>
    <ligand>
        <name>ATP</name>
        <dbReference type="ChEBI" id="CHEBI:30616"/>
    </ligand>
</feature>
<dbReference type="GO" id="GO:0005524">
    <property type="term" value="F:ATP binding"/>
    <property type="evidence" value="ECO:0007669"/>
    <property type="project" value="UniProtKB-UniRule"/>
</dbReference>
<comment type="subcellular location">
    <subcellularLocation>
        <location evidence="1 9">Cytoplasm</location>
    </subcellularLocation>
</comment>
<dbReference type="Pfam" id="PF02926">
    <property type="entry name" value="THUMP"/>
    <property type="match status" value="1"/>
</dbReference>
<evidence type="ECO:0000313" key="12">
    <source>
        <dbReference type="Proteomes" id="UP000000674"/>
    </source>
</evidence>
<dbReference type="GO" id="GO:0140741">
    <property type="term" value="F:tRNA-uracil-4 sulfurtransferase activity"/>
    <property type="evidence" value="ECO:0007669"/>
    <property type="project" value="UniProtKB-EC"/>
</dbReference>
<evidence type="ECO:0000256" key="5">
    <source>
        <dbReference type="ARBA" id="ARBA00022741"/>
    </source>
</evidence>
<dbReference type="Proteomes" id="UP000000674">
    <property type="component" value="Chromosome"/>
</dbReference>
<dbReference type="PANTHER" id="PTHR43209">
    <property type="entry name" value="TRNA SULFURTRANSFERASE"/>
    <property type="match status" value="1"/>
</dbReference>
<dbReference type="CDD" id="cd11716">
    <property type="entry name" value="THUMP_ThiI"/>
    <property type="match status" value="1"/>
</dbReference>
<evidence type="ECO:0000256" key="9">
    <source>
        <dbReference type="HAMAP-Rule" id="MF_00021"/>
    </source>
</evidence>
<sequence length="335" mass="36648">MTCEGGRIYVHTSDERAPSTISKVFGVVSVSPAYSVSPRMADISKLAVDIAMMRSPGSFAIRARRAGGEMPSGRIAVEVGAAVQRATGADVDLDNPDLEIFIEARPDRALVFTEIVRGVGGLPLGSQSRMLALISGGIDSPVAAWLIMRRGCPVALLHLDVSPYADSIEQVVRQAEVLQSWMSGRRLDLAIVRNARAIEMISSRYPRETCVLCRRLMYHISTLVMKRLRAKGIVTGYSLGQVASQTPENIMAEQVGIEAPVYHPLIAMDKTEIIELARRIGTYDISIGSQQCRAAPKKPVTRARLEEILRIEGELGLRDLAMELADGVEIVRIRR</sequence>
<dbReference type="InterPro" id="IPR049962">
    <property type="entry name" value="THUMP_ThiI"/>
</dbReference>
<evidence type="ECO:0000256" key="7">
    <source>
        <dbReference type="ARBA" id="ARBA00022884"/>
    </source>
</evidence>
<proteinExistence type="inferred from homology"/>
<dbReference type="InterPro" id="IPR050102">
    <property type="entry name" value="tRNA_sulfurtransferase_ThiI"/>
</dbReference>
<dbReference type="GO" id="GO:0009229">
    <property type="term" value="P:thiamine diphosphate biosynthetic process"/>
    <property type="evidence" value="ECO:0007669"/>
    <property type="project" value="UniProtKB-UniRule"/>
</dbReference>
<name>A0B7K6_METTP</name>
<dbReference type="InterPro" id="IPR020536">
    <property type="entry name" value="ThiI_AANH"/>
</dbReference>
<dbReference type="PROSITE" id="PS51165">
    <property type="entry name" value="THUMP"/>
    <property type="match status" value="1"/>
</dbReference>
<dbReference type="InterPro" id="IPR049961">
    <property type="entry name" value="ThiI_N"/>
</dbReference>
<evidence type="ECO:0000256" key="1">
    <source>
        <dbReference type="ARBA" id="ARBA00004496"/>
    </source>
</evidence>
<keyword evidence="8 9" id="KW-0784">Thiamine biosynthesis</keyword>
<dbReference type="InterPro" id="IPR014729">
    <property type="entry name" value="Rossmann-like_a/b/a_fold"/>
</dbReference>
<dbReference type="InterPro" id="IPR004114">
    <property type="entry name" value="THUMP_dom"/>
</dbReference>
<keyword evidence="5 9" id="KW-0547">Nucleotide-binding</keyword>
<dbReference type="GO" id="GO:0004810">
    <property type="term" value="F:CCA tRNA nucleotidyltransferase activity"/>
    <property type="evidence" value="ECO:0007669"/>
    <property type="project" value="InterPro"/>
</dbReference>